<name>A0A540LIQ3_MALBA</name>
<dbReference type="AlphaFoldDB" id="A0A540LIQ3"/>
<protein>
    <submittedName>
        <fullName evidence="1">Uncharacterized protein</fullName>
    </submittedName>
</protein>
<reference evidence="1 2" key="1">
    <citation type="journal article" date="2019" name="G3 (Bethesda)">
        <title>Sequencing of a Wild Apple (Malus baccata) Genome Unravels the Differences Between Cultivated and Wild Apple Species Regarding Disease Resistance and Cold Tolerance.</title>
        <authorList>
            <person name="Chen X."/>
        </authorList>
    </citation>
    <scope>NUCLEOTIDE SEQUENCE [LARGE SCALE GENOMIC DNA]</scope>
    <source>
        <strain evidence="2">cv. Shandingzi</strain>
        <tissue evidence="1">Leaves</tissue>
    </source>
</reference>
<evidence type="ECO:0000313" key="2">
    <source>
        <dbReference type="Proteomes" id="UP000315295"/>
    </source>
</evidence>
<dbReference type="EMBL" id="VIEB01000574">
    <property type="protein sequence ID" value="TQD86182.1"/>
    <property type="molecule type" value="Genomic_DNA"/>
</dbReference>
<accession>A0A540LIQ3</accession>
<evidence type="ECO:0000313" key="1">
    <source>
        <dbReference type="EMBL" id="TQD86182.1"/>
    </source>
</evidence>
<comment type="caution">
    <text evidence="1">The sequence shown here is derived from an EMBL/GenBank/DDBJ whole genome shotgun (WGS) entry which is preliminary data.</text>
</comment>
<gene>
    <name evidence="1" type="ORF">C1H46_028258</name>
</gene>
<keyword evidence="2" id="KW-1185">Reference proteome</keyword>
<organism evidence="1 2">
    <name type="scientific">Malus baccata</name>
    <name type="common">Siberian crab apple</name>
    <name type="synonym">Pyrus baccata</name>
    <dbReference type="NCBI Taxonomy" id="106549"/>
    <lineage>
        <taxon>Eukaryota</taxon>
        <taxon>Viridiplantae</taxon>
        <taxon>Streptophyta</taxon>
        <taxon>Embryophyta</taxon>
        <taxon>Tracheophyta</taxon>
        <taxon>Spermatophyta</taxon>
        <taxon>Magnoliopsida</taxon>
        <taxon>eudicotyledons</taxon>
        <taxon>Gunneridae</taxon>
        <taxon>Pentapetalae</taxon>
        <taxon>rosids</taxon>
        <taxon>fabids</taxon>
        <taxon>Rosales</taxon>
        <taxon>Rosaceae</taxon>
        <taxon>Amygdaloideae</taxon>
        <taxon>Maleae</taxon>
        <taxon>Malus</taxon>
    </lineage>
</organism>
<dbReference type="Proteomes" id="UP000315295">
    <property type="component" value="Unassembled WGS sequence"/>
</dbReference>
<proteinExistence type="predicted"/>
<sequence length="56" mass="6130">MSSSNKGSLVMGNYFRESLVMKSSINGSLVKRSNPIMVYLPHGLEGEIVGFFPAHD</sequence>